<name>A0A927IHI7_9BACT</name>
<dbReference type="EMBL" id="JACYFG010000035">
    <property type="protein sequence ID" value="MBD5780226.1"/>
    <property type="molecule type" value="Genomic_DNA"/>
</dbReference>
<dbReference type="InterPro" id="IPR054168">
    <property type="entry name" value="PG_1098_Fer"/>
</dbReference>
<evidence type="ECO:0000313" key="4">
    <source>
        <dbReference type="Proteomes" id="UP000622317"/>
    </source>
</evidence>
<reference evidence="3" key="1">
    <citation type="submission" date="2020-09" db="EMBL/GenBank/DDBJ databases">
        <title>Pelagicoccus enzymogenes sp. nov. with an EPS production, isolated from marine sediment.</title>
        <authorList>
            <person name="Feng X."/>
        </authorList>
    </citation>
    <scope>NUCLEOTIDE SEQUENCE</scope>
    <source>
        <strain evidence="3">NFK12</strain>
    </source>
</reference>
<dbReference type="Pfam" id="PF22013">
    <property type="entry name" value="PG_1098_Fer"/>
    <property type="match status" value="1"/>
</dbReference>
<dbReference type="InterPro" id="IPR041497">
    <property type="entry name" value="Thump-like"/>
</dbReference>
<organism evidence="3 4">
    <name type="scientific">Pelagicoccus enzymogenes</name>
    <dbReference type="NCBI Taxonomy" id="2773457"/>
    <lineage>
        <taxon>Bacteria</taxon>
        <taxon>Pseudomonadati</taxon>
        <taxon>Verrucomicrobiota</taxon>
        <taxon>Opitutia</taxon>
        <taxon>Puniceicoccales</taxon>
        <taxon>Pelagicoccaceae</taxon>
        <taxon>Pelagicoccus</taxon>
    </lineage>
</organism>
<evidence type="ECO:0008006" key="5">
    <source>
        <dbReference type="Google" id="ProtNLM"/>
    </source>
</evidence>
<accession>A0A927IHI7</accession>
<dbReference type="Gene3D" id="1.10.10.1110">
    <property type="entry name" value="Methyltransferase PG1098, N-terminal domain"/>
    <property type="match status" value="1"/>
</dbReference>
<dbReference type="InterPro" id="IPR029063">
    <property type="entry name" value="SAM-dependent_MTases_sf"/>
</dbReference>
<gene>
    <name evidence="3" type="ORF">IEN85_12050</name>
</gene>
<dbReference type="RefSeq" id="WP_191617337.1">
    <property type="nucleotide sequence ID" value="NZ_JACYFG010000035.1"/>
</dbReference>
<dbReference type="SUPFAM" id="SSF53335">
    <property type="entry name" value="S-adenosyl-L-methionine-dependent methyltransferases"/>
    <property type="match status" value="1"/>
</dbReference>
<protein>
    <recommendedName>
        <fullName evidence="5">THUMP-like domain-containing protein</fullName>
    </recommendedName>
</protein>
<dbReference type="AlphaFoldDB" id="A0A927IHI7"/>
<comment type="caution">
    <text evidence="3">The sequence shown here is derived from an EMBL/GenBank/DDBJ whole genome shotgun (WGS) entry which is preliminary data.</text>
</comment>
<feature type="domain" description="PG-1098 ferredoxin-like" evidence="2">
    <location>
        <begin position="278"/>
        <end position="320"/>
    </location>
</feature>
<feature type="domain" description="THUMP-like" evidence="1">
    <location>
        <begin position="322"/>
        <end position="390"/>
    </location>
</feature>
<dbReference type="Pfam" id="PF18096">
    <property type="entry name" value="Thump_like"/>
    <property type="match status" value="1"/>
</dbReference>
<sequence length="395" mass="44183">MLNAEIKKFISENSKKRPEELALMANRFPELPMAFIAQQVKGRERTRSKLPSWHENQDVVFPKSLALEQCTSERVARFRAELVSGGSAAFDMTGGFGVDGRFLAEKFSRYHYHEQDGELAEIAAHNFAVFGLRERVTVRNRDGLEALRDHQGELDLVFVDPARRDNRSFRVSALESCEPNVQEHWDFLLSRAGRVALKTSPGLDVTSVLADLKCVESVHVVSVENDCKELFVLARQGFVGEAKIHCVNLRKGGGVDQLSFYLSEEKEAEGDFAPPGRYLLEPNASIMKAGGFKAVSNKWNVKALNPRTRLYGCDQVPEEFQGRVFEIIEDVPIGGKDCKRLFPKKKAHVISRNSGMTAEELRKKLGLKEGGELFAIGAAVTGIGRRLYACRLVRN</sequence>
<evidence type="ECO:0000313" key="3">
    <source>
        <dbReference type="EMBL" id="MBD5780226.1"/>
    </source>
</evidence>
<proteinExistence type="predicted"/>
<evidence type="ECO:0000259" key="1">
    <source>
        <dbReference type="Pfam" id="PF18096"/>
    </source>
</evidence>
<dbReference type="Proteomes" id="UP000622317">
    <property type="component" value="Unassembled WGS sequence"/>
</dbReference>
<dbReference type="Gene3D" id="3.40.50.150">
    <property type="entry name" value="Vaccinia Virus protein VP39"/>
    <property type="match status" value="1"/>
</dbReference>
<keyword evidence="4" id="KW-1185">Reference proteome</keyword>
<evidence type="ECO:0000259" key="2">
    <source>
        <dbReference type="Pfam" id="PF22013"/>
    </source>
</evidence>